<dbReference type="Pfam" id="PF02620">
    <property type="entry name" value="YceD"/>
    <property type="match status" value="1"/>
</dbReference>
<comment type="caution">
    <text evidence="2">The sequence shown here is derived from an EMBL/GenBank/DDBJ whole genome shotgun (WGS) entry which is preliminary data.</text>
</comment>
<dbReference type="RefSeq" id="WP_004635741.1">
    <property type="nucleotide sequence ID" value="NZ_CP040410.1"/>
</dbReference>
<feature type="region of interest" description="Disordered" evidence="1">
    <location>
        <begin position="158"/>
        <end position="188"/>
    </location>
</feature>
<sequence length="188" mass="21161">MMKIKWALNELRAKLHEAIKLEGDLSELISSIKDRSDRILDIADIHINGWLIVDSEDEFTVDATLTVEMTLPSTRSLEPVDITYEVALSETYISPGANVVGDSQAEDMSIELDRDILDLQKPIEDSILISLPTKVLTQDERESHIFPQGDDWQVLEEGNEKATSSMNEDSPFSALRDLFPEADEGERE</sequence>
<organism evidence="2 3">
    <name type="scientific">Dolosigranulum pigrum</name>
    <dbReference type="NCBI Taxonomy" id="29394"/>
    <lineage>
        <taxon>Bacteria</taxon>
        <taxon>Bacillati</taxon>
        <taxon>Bacillota</taxon>
        <taxon>Bacilli</taxon>
        <taxon>Lactobacillales</taxon>
        <taxon>Carnobacteriaceae</taxon>
        <taxon>Dolosigranulum</taxon>
    </lineage>
</organism>
<feature type="compositionally biased region" description="Polar residues" evidence="1">
    <location>
        <begin position="161"/>
        <end position="170"/>
    </location>
</feature>
<name>A0A328KJ82_9LACT</name>
<protein>
    <submittedName>
        <fullName evidence="2">Uncharacterized protein</fullName>
    </submittedName>
</protein>
<proteinExistence type="predicted"/>
<evidence type="ECO:0000256" key="1">
    <source>
        <dbReference type="SAM" id="MobiDB-lite"/>
    </source>
</evidence>
<accession>A0A328KJ82</accession>
<dbReference type="InterPro" id="IPR003772">
    <property type="entry name" value="YceD"/>
</dbReference>
<evidence type="ECO:0000313" key="2">
    <source>
        <dbReference type="EMBL" id="RAN63463.1"/>
    </source>
</evidence>
<reference evidence="2 3" key="1">
    <citation type="submission" date="2017-03" db="EMBL/GenBank/DDBJ databases">
        <title>wgs assembly of Dolosigranulum pigrum KPL CDC strains.</title>
        <authorList>
            <person name="Brugger S.D."/>
            <person name="Pettigrew M."/>
            <person name="Kong Y."/>
            <person name="Lemon K.P."/>
        </authorList>
    </citation>
    <scope>NUCLEOTIDE SEQUENCE [LARGE SCALE GENOMIC DNA]</scope>
    <source>
        <strain evidence="2 3">KPL1931_CDC4294-98</strain>
    </source>
</reference>
<dbReference type="EMBL" id="NAQV01000015">
    <property type="protein sequence ID" value="RAN63463.1"/>
    <property type="molecule type" value="Genomic_DNA"/>
</dbReference>
<gene>
    <name evidence="2" type="ORF">B8A44_04895</name>
</gene>
<dbReference type="Proteomes" id="UP000249099">
    <property type="component" value="Unassembled WGS sequence"/>
</dbReference>
<dbReference type="AlphaFoldDB" id="A0A328KJ82"/>
<evidence type="ECO:0000313" key="3">
    <source>
        <dbReference type="Proteomes" id="UP000249099"/>
    </source>
</evidence>